<dbReference type="GO" id="GO:0005886">
    <property type="term" value="C:plasma membrane"/>
    <property type="evidence" value="ECO:0007669"/>
    <property type="project" value="UniProtKB-SubCell"/>
</dbReference>
<evidence type="ECO:0000256" key="4">
    <source>
        <dbReference type="ARBA" id="ARBA00022475"/>
    </source>
</evidence>
<evidence type="ECO:0000256" key="6">
    <source>
        <dbReference type="ARBA" id="ARBA00022989"/>
    </source>
</evidence>
<evidence type="ECO:0000256" key="5">
    <source>
        <dbReference type="ARBA" id="ARBA00022692"/>
    </source>
</evidence>
<evidence type="ECO:0000256" key="3">
    <source>
        <dbReference type="ARBA" id="ARBA00022448"/>
    </source>
</evidence>
<keyword evidence="4" id="KW-1003">Cell membrane</keyword>
<sequence>MHWSDSETRQAFLAGARDALGAPALVLFAGMIGFGALGRESGLGVWVTSATSFFIYALPGQVVFVEMFAVGASWLAIFLAVSLTAARFLPMTLTLMPQVPRSHHKRLLYLLVHLVSMTTWASMMSAFPRLKPEERLPYFTGFGMVCWGVSVPGTVLGYLAAGYVPPSVTLGLVFLNPLFFLLMFAEVRQRASRLALLIGGVSGPLMHLMAPGWSLLVCGVVGGSAAFLLDRMLRLHGR</sequence>
<comment type="caution">
    <text evidence="9">The sequence shown here is derived from an EMBL/GenBank/DDBJ whole genome shotgun (WGS) entry which is preliminary data.</text>
</comment>
<evidence type="ECO:0000313" key="9">
    <source>
        <dbReference type="EMBL" id="TXF12283.1"/>
    </source>
</evidence>
<comment type="subcellular location">
    <subcellularLocation>
        <location evidence="1">Cell membrane</location>
        <topology evidence="1">Multi-pass membrane protein</topology>
    </subcellularLocation>
</comment>
<keyword evidence="5 8" id="KW-0812">Transmembrane</keyword>
<dbReference type="PANTHER" id="PTHR34979:SF1">
    <property type="entry name" value="INNER MEMBRANE PROTEIN YGAZ"/>
    <property type="match status" value="1"/>
</dbReference>
<protein>
    <submittedName>
        <fullName evidence="9">AzlC family ABC transporter permease</fullName>
    </submittedName>
</protein>
<feature type="transmembrane region" description="Helical" evidence="8">
    <location>
        <begin position="107"/>
        <end position="127"/>
    </location>
</feature>
<feature type="transmembrane region" description="Helical" evidence="8">
    <location>
        <begin position="168"/>
        <end position="185"/>
    </location>
</feature>
<keyword evidence="6 8" id="KW-1133">Transmembrane helix</keyword>
<keyword evidence="7 8" id="KW-0472">Membrane</keyword>
<evidence type="ECO:0000256" key="8">
    <source>
        <dbReference type="SAM" id="Phobius"/>
    </source>
</evidence>
<dbReference type="InterPro" id="IPR011606">
    <property type="entry name" value="Brnchd-chn_aa_trnsp_permease"/>
</dbReference>
<evidence type="ECO:0000256" key="2">
    <source>
        <dbReference type="ARBA" id="ARBA00010735"/>
    </source>
</evidence>
<feature type="transmembrane region" description="Helical" evidence="8">
    <location>
        <begin position="139"/>
        <end position="161"/>
    </location>
</feature>
<evidence type="ECO:0000313" key="10">
    <source>
        <dbReference type="Proteomes" id="UP000321201"/>
    </source>
</evidence>
<feature type="transmembrane region" description="Helical" evidence="8">
    <location>
        <begin position="20"/>
        <end position="38"/>
    </location>
</feature>
<gene>
    <name evidence="9" type="ORF">FR698_07100</name>
</gene>
<dbReference type="GO" id="GO:1903785">
    <property type="term" value="P:L-valine transmembrane transport"/>
    <property type="evidence" value="ECO:0007669"/>
    <property type="project" value="TreeGrafter"/>
</dbReference>
<organism evidence="9 10">
    <name type="scientific">Pelomicrobium methylotrophicum</name>
    <dbReference type="NCBI Taxonomy" id="2602750"/>
    <lineage>
        <taxon>Bacteria</taxon>
        <taxon>Pseudomonadati</taxon>
        <taxon>Pseudomonadota</taxon>
        <taxon>Hydrogenophilia</taxon>
        <taxon>Hydrogenophilia incertae sedis</taxon>
        <taxon>Pelomicrobium</taxon>
    </lineage>
</organism>
<dbReference type="Proteomes" id="UP000321201">
    <property type="component" value="Unassembled WGS sequence"/>
</dbReference>
<keyword evidence="10" id="KW-1185">Reference proteome</keyword>
<proteinExistence type="inferred from homology"/>
<evidence type="ECO:0000256" key="1">
    <source>
        <dbReference type="ARBA" id="ARBA00004651"/>
    </source>
</evidence>
<feature type="transmembrane region" description="Helical" evidence="8">
    <location>
        <begin position="45"/>
        <end position="65"/>
    </location>
</feature>
<keyword evidence="3" id="KW-0813">Transport</keyword>
<feature type="transmembrane region" description="Helical" evidence="8">
    <location>
        <begin position="71"/>
        <end position="95"/>
    </location>
</feature>
<dbReference type="EMBL" id="VPFL01000007">
    <property type="protein sequence ID" value="TXF12283.1"/>
    <property type="molecule type" value="Genomic_DNA"/>
</dbReference>
<dbReference type="InParanoid" id="A0A5C7EYH3"/>
<comment type="similarity">
    <text evidence="2">Belongs to the AzlC family.</text>
</comment>
<dbReference type="OrthoDB" id="8891105at2"/>
<reference evidence="9 10" key="1">
    <citation type="submission" date="2019-08" db="EMBL/GenBank/DDBJ databases">
        <title>Pelomicrobium methylotrophicum gen. nov., sp. nov. a moderately thermophilic, facultatively anaerobic, lithoautotrophic and methylotrophic bacterium isolated from a terrestrial mud volcano.</title>
        <authorList>
            <person name="Slobodkina G.B."/>
            <person name="Merkel A.Y."/>
            <person name="Slobodkin A.I."/>
        </authorList>
    </citation>
    <scope>NUCLEOTIDE SEQUENCE [LARGE SCALE GENOMIC DNA]</scope>
    <source>
        <strain evidence="9 10">SM250</strain>
    </source>
</reference>
<name>A0A5C7EYH3_9PROT</name>
<feature type="transmembrane region" description="Helical" evidence="8">
    <location>
        <begin position="205"/>
        <end position="229"/>
    </location>
</feature>
<dbReference type="RefSeq" id="WP_147799482.1">
    <property type="nucleotide sequence ID" value="NZ_VPFL01000007.1"/>
</dbReference>
<dbReference type="AlphaFoldDB" id="A0A5C7EYH3"/>
<evidence type="ECO:0000256" key="7">
    <source>
        <dbReference type="ARBA" id="ARBA00023136"/>
    </source>
</evidence>
<dbReference type="Pfam" id="PF03591">
    <property type="entry name" value="AzlC"/>
    <property type="match status" value="1"/>
</dbReference>
<accession>A0A5C7EYH3</accession>
<dbReference type="PANTHER" id="PTHR34979">
    <property type="entry name" value="INNER MEMBRANE PROTEIN YGAZ"/>
    <property type="match status" value="1"/>
</dbReference>